<dbReference type="SUPFAM" id="SSF52980">
    <property type="entry name" value="Restriction endonuclease-like"/>
    <property type="match status" value="1"/>
</dbReference>
<organism evidence="2 3">
    <name type="scientific">Jiangella aurantiaca</name>
    <dbReference type="NCBI Taxonomy" id="2530373"/>
    <lineage>
        <taxon>Bacteria</taxon>
        <taxon>Bacillati</taxon>
        <taxon>Actinomycetota</taxon>
        <taxon>Actinomycetes</taxon>
        <taxon>Jiangellales</taxon>
        <taxon>Jiangellaceae</taxon>
        <taxon>Jiangella</taxon>
    </lineage>
</organism>
<gene>
    <name evidence="2" type="ORF">E1262_04450</name>
</gene>
<name>A0A4V2YT08_9ACTN</name>
<dbReference type="InterPro" id="IPR008538">
    <property type="entry name" value="Uma2"/>
</dbReference>
<comment type="caution">
    <text evidence="2">The sequence shown here is derived from an EMBL/GenBank/DDBJ whole genome shotgun (WGS) entry which is preliminary data.</text>
</comment>
<evidence type="ECO:0000259" key="1">
    <source>
        <dbReference type="Pfam" id="PF05685"/>
    </source>
</evidence>
<keyword evidence="2" id="KW-0255">Endonuclease</keyword>
<sequence>MVAETLSAPVAEPVPSWVYPPGGFTAEKFLKLKGLPKHTQLIDGSLVFVSPQQLWHSKVIELLVRELDRQAPEHLRAVREMAVRLGDRQVPEPDVAVITAEAYERNRKATHFFGDDVVLAVEVVSPDSVERDRDTKPHKYALAGIEHFWRIEDDGGQPVVYTYALVASIQEYRLTGIHRDQLQDKVPYDIEIDLTKVGARPPR</sequence>
<keyword evidence="2" id="KW-0540">Nuclease</keyword>
<evidence type="ECO:0000313" key="3">
    <source>
        <dbReference type="Proteomes" id="UP000295217"/>
    </source>
</evidence>
<dbReference type="Proteomes" id="UP000295217">
    <property type="component" value="Unassembled WGS sequence"/>
</dbReference>
<accession>A0A4V2YT08</accession>
<dbReference type="Pfam" id="PF05685">
    <property type="entry name" value="Uma2"/>
    <property type="match status" value="1"/>
</dbReference>
<dbReference type="EMBL" id="SMLB01000004">
    <property type="protein sequence ID" value="TDD71977.1"/>
    <property type="molecule type" value="Genomic_DNA"/>
</dbReference>
<evidence type="ECO:0000313" key="2">
    <source>
        <dbReference type="EMBL" id="TDD71977.1"/>
    </source>
</evidence>
<dbReference type="InterPro" id="IPR011335">
    <property type="entry name" value="Restrct_endonuc-II-like"/>
</dbReference>
<keyword evidence="2" id="KW-0378">Hydrolase</keyword>
<dbReference type="InterPro" id="IPR012296">
    <property type="entry name" value="Nuclease_put_TT1808"/>
</dbReference>
<dbReference type="CDD" id="cd06260">
    <property type="entry name" value="DUF820-like"/>
    <property type="match status" value="1"/>
</dbReference>
<feature type="domain" description="Putative restriction endonuclease" evidence="1">
    <location>
        <begin position="27"/>
        <end position="177"/>
    </location>
</feature>
<dbReference type="PANTHER" id="PTHR35400:SF3">
    <property type="entry name" value="SLL1072 PROTEIN"/>
    <property type="match status" value="1"/>
</dbReference>
<proteinExistence type="predicted"/>
<protein>
    <submittedName>
        <fullName evidence="2">Uma2 family endonuclease</fullName>
    </submittedName>
</protein>
<reference evidence="2 3" key="1">
    <citation type="submission" date="2019-02" db="EMBL/GenBank/DDBJ databases">
        <title>Draft genome sequences of novel Actinobacteria.</title>
        <authorList>
            <person name="Sahin N."/>
            <person name="Ay H."/>
            <person name="Saygin H."/>
        </authorList>
    </citation>
    <scope>NUCLEOTIDE SEQUENCE [LARGE SCALE GENOMIC DNA]</scope>
    <source>
        <strain evidence="2 3">8K307</strain>
    </source>
</reference>
<dbReference type="PANTHER" id="PTHR35400">
    <property type="entry name" value="SLR1083 PROTEIN"/>
    <property type="match status" value="1"/>
</dbReference>
<dbReference type="AlphaFoldDB" id="A0A4V2YT08"/>
<dbReference type="Gene3D" id="3.90.1570.10">
    <property type="entry name" value="tt1808, chain A"/>
    <property type="match status" value="1"/>
</dbReference>
<dbReference type="RefSeq" id="WP_132101817.1">
    <property type="nucleotide sequence ID" value="NZ_SMLB01000004.1"/>
</dbReference>
<dbReference type="OrthoDB" id="5524117at2"/>
<keyword evidence="3" id="KW-1185">Reference proteome</keyword>
<dbReference type="GO" id="GO:0004519">
    <property type="term" value="F:endonuclease activity"/>
    <property type="evidence" value="ECO:0007669"/>
    <property type="project" value="UniProtKB-KW"/>
</dbReference>